<evidence type="ECO:0000256" key="1">
    <source>
        <dbReference type="ARBA" id="ARBA00004370"/>
    </source>
</evidence>
<evidence type="ECO:0000256" key="2">
    <source>
        <dbReference type="ARBA" id="ARBA00010441"/>
    </source>
</evidence>
<dbReference type="GO" id="GO:0016780">
    <property type="term" value="F:phosphotransferase activity, for other substituted phosphate groups"/>
    <property type="evidence" value="ECO:0007669"/>
    <property type="project" value="InterPro"/>
</dbReference>
<dbReference type="Proteomes" id="UP000762676">
    <property type="component" value="Unassembled WGS sequence"/>
</dbReference>
<comment type="similarity">
    <text evidence="2 5">Belongs to the CDP-alcohol phosphatidyltransferase class-I family.</text>
</comment>
<evidence type="ECO:0000256" key="4">
    <source>
        <dbReference type="ARBA" id="ARBA00023136"/>
    </source>
</evidence>
<proteinExistence type="inferred from homology"/>
<reference evidence="6 7" key="1">
    <citation type="journal article" date="2021" name="Elife">
        <title>Chloroplast acquisition without the gene transfer in kleptoplastic sea slugs, Plakobranchus ocellatus.</title>
        <authorList>
            <person name="Maeda T."/>
            <person name="Takahashi S."/>
            <person name="Yoshida T."/>
            <person name="Shimamura S."/>
            <person name="Takaki Y."/>
            <person name="Nagai Y."/>
            <person name="Toyoda A."/>
            <person name="Suzuki Y."/>
            <person name="Arimoto A."/>
            <person name="Ishii H."/>
            <person name="Satoh N."/>
            <person name="Nishiyama T."/>
            <person name="Hasebe M."/>
            <person name="Maruyama T."/>
            <person name="Minagawa J."/>
            <person name="Obokata J."/>
            <person name="Shigenobu S."/>
        </authorList>
    </citation>
    <scope>NUCLEOTIDE SEQUENCE [LARGE SCALE GENOMIC DNA]</scope>
</reference>
<evidence type="ECO:0000313" key="6">
    <source>
        <dbReference type="EMBL" id="GFR76104.1"/>
    </source>
</evidence>
<dbReference type="InterPro" id="IPR014472">
    <property type="entry name" value="CHOPT"/>
</dbReference>
<comment type="caution">
    <text evidence="6">The sequence shown here is derived from an EMBL/GenBank/DDBJ whole genome shotgun (WGS) entry which is preliminary data.</text>
</comment>
<dbReference type="InterPro" id="IPR043130">
    <property type="entry name" value="CDP-OH_PTrfase_TM_dom"/>
</dbReference>
<dbReference type="Gene3D" id="1.20.120.1760">
    <property type="match status" value="1"/>
</dbReference>
<dbReference type="InterPro" id="IPR000462">
    <property type="entry name" value="CDP-OH_P_trans"/>
</dbReference>
<dbReference type="InterPro" id="IPR048254">
    <property type="entry name" value="CDP_ALCOHOL_P_TRANSF_CS"/>
</dbReference>
<evidence type="ECO:0000256" key="5">
    <source>
        <dbReference type="RuleBase" id="RU003750"/>
    </source>
</evidence>
<evidence type="ECO:0000313" key="7">
    <source>
        <dbReference type="Proteomes" id="UP000762676"/>
    </source>
</evidence>
<name>A0AAV4FSX0_9GAST</name>
<dbReference type="GO" id="GO:0008654">
    <property type="term" value="P:phospholipid biosynthetic process"/>
    <property type="evidence" value="ECO:0007669"/>
    <property type="project" value="InterPro"/>
</dbReference>
<dbReference type="PANTHER" id="PTHR10414:SF37">
    <property type="entry name" value="BB IN A BOXCAR, ISOFORM C"/>
    <property type="match status" value="1"/>
</dbReference>
<organism evidence="6 7">
    <name type="scientific">Elysia marginata</name>
    <dbReference type="NCBI Taxonomy" id="1093978"/>
    <lineage>
        <taxon>Eukaryota</taxon>
        <taxon>Metazoa</taxon>
        <taxon>Spiralia</taxon>
        <taxon>Lophotrochozoa</taxon>
        <taxon>Mollusca</taxon>
        <taxon>Gastropoda</taxon>
        <taxon>Heterobranchia</taxon>
        <taxon>Euthyneura</taxon>
        <taxon>Panpulmonata</taxon>
        <taxon>Sacoglossa</taxon>
        <taxon>Placobranchoidea</taxon>
        <taxon>Plakobranchidae</taxon>
        <taxon>Elysia</taxon>
    </lineage>
</organism>
<evidence type="ECO:0000256" key="3">
    <source>
        <dbReference type="ARBA" id="ARBA00022679"/>
    </source>
</evidence>
<accession>A0AAV4FSX0</accession>
<dbReference type="AlphaFoldDB" id="A0AAV4FSX0"/>
<dbReference type="PANTHER" id="PTHR10414">
    <property type="entry name" value="ETHANOLAMINEPHOSPHOTRANSFERASE"/>
    <property type="match status" value="1"/>
</dbReference>
<dbReference type="PROSITE" id="PS00379">
    <property type="entry name" value="CDP_ALCOHOL_P_TRANSF"/>
    <property type="match status" value="1"/>
</dbReference>
<keyword evidence="4" id="KW-0472">Membrane</keyword>
<protein>
    <submittedName>
        <fullName evidence="6">Choline/ethanolaminephosphotransferase 1</fullName>
    </submittedName>
</protein>
<keyword evidence="7" id="KW-1185">Reference proteome</keyword>
<sequence length="110" mass="12041">MLYISGPGRWFSNGDWSCVRNCKAPRWAYFLSGLGLFIYQTLDAIDGKQARRTKSSTPLGELFDHGCDSISTGGLKIYFSAELYCGRLPSAALLVEVPDLPASFSPSIVL</sequence>
<dbReference type="EMBL" id="BMAT01000923">
    <property type="protein sequence ID" value="GFR76104.1"/>
    <property type="molecule type" value="Genomic_DNA"/>
</dbReference>
<comment type="subcellular location">
    <subcellularLocation>
        <location evidence="1">Membrane</location>
    </subcellularLocation>
</comment>
<gene>
    <name evidence="6" type="ORF">ElyMa_000473000</name>
</gene>
<dbReference type="Pfam" id="PF01066">
    <property type="entry name" value="CDP-OH_P_transf"/>
    <property type="match status" value="1"/>
</dbReference>
<dbReference type="GO" id="GO:0016020">
    <property type="term" value="C:membrane"/>
    <property type="evidence" value="ECO:0007669"/>
    <property type="project" value="UniProtKB-SubCell"/>
</dbReference>
<keyword evidence="3 5" id="KW-0808">Transferase</keyword>